<organism evidence="1 2">
    <name type="scientific">Gossypium tomentosum</name>
    <name type="common">Hawaiian cotton</name>
    <name type="synonym">Gossypium sandvicense</name>
    <dbReference type="NCBI Taxonomy" id="34277"/>
    <lineage>
        <taxon>Eukaryota</taxon>
        <taxon>Viridiplantae</taxon>
        <taxon>Streptophyta</taxon>
        <taxon>Embryophyta</taxon>
        <taxon>Tracheophyta</taxon>
        <taxon>Spermatophyta</taxon>
        <taxon>Magnoliopsida</taxon>
        <taxon>eudicotyledons</taxon>
        <taxon>Gunneridae</taxon>
        <taxon>Pentapetalae</taxon>
        <taxon>rosids</taxon>
        <taxon>malvids</taxon>
        <taxon>Malvales</taxon>
        <taxon>Malvaceae</taxon>
        <taxon>Malvoideae</taxon>
        <taxon>Gossypium</taxon>
    </lineage>
</organism>
<evidence type="ECO:0000313" key="1">
    <source>
        <dbReference type="EMBL" id="TYI43871.1"/>
    </source>
</evidence>
<dbReference type="Proteomes" id="UP000322667">
    <property type="component" value="Chromosome A01"/>
</dbReference>
<accession>A0A5D2RSX8</accession>
<dbReference type="EMBL" id="CM017610">
    <property type="protein sequence ID" value="TYI43871.1"/>
    <property type="molecule type" value="Genomic_DNA"/>
</dbReference>
<protein>
    <submittedName>
        <fullName evidence="1">Uncharacterized protein</fullName>
    </submittedName>
</protein>
<proteinExistence type="predicted"/>
<keyword evidence="2" id="KW-1185">Reference proteome</keyword>
<dbReference type="AlphaFoldDB" id="A0A5D2RSX8"/>
<name>A0A5D2RSX8_GOSTO</name>
<evidence type="ECO:0000313" key="2">
    <source>
        <dbReference type="Proteomes" id="UP000322667"/>
    </source>
</evidence>
<reference evidence="1 2" key="1">
    <citation type="submission" date="2019-07" db="EMBL/GenBank/DDBJ databases">
        <title>WGS assembly of Gossypium tomentosum.</title>
        <authorList>
            <person name="Chen Z.J."/>
            <person name="Sreedasyam A."/>
            <person name="Ando A."/>
            <person name="Song Q."/>
            <person name="De L."/>
            <person name="Hulse-Kemp A."/>
            <person name="Ding M."/>
            <person name="Ye W."/>
            <person name="Kirkbride R."/>
            <person name="Jenkins J."/>
            <person name="Plott C."/>
            <person name="Lovell J."/>
            <person name="Lin Y.-M."/>
            <person name="Vaughn R."/>
            <person name="Liu B."/>
            <person name="Li W."/>
            <person name="Simpson S."/>
            <person name="Scheffler B."/>
            <person name="Saski C."/>
            <person name="Grover C."/>
            <person name="Hu G."/>
            <person name="Conover J."/>
            <person name="Carlson J."/>
            <person name="Shu S."/>
            <person name="Boston L."/>
            <person name="Williams M."/>
            <person name="Peterson D."/>
            <person name="Mcgee K."/>
            <person name="Jones D."/>
            <person name="Wendel J."/>
            <person name="Stelly D."/>
            <person name="Grimwood J."/>
            <person name="Schmutz J."/>
        </authorList>
    </citation>
    <scope>NUCLEOTIDE SEQUENCE [LARGE SCALE GENOMIC DNA]</scope>
    <source>
        <strain evidence="1">7179.01</strain>
    </source>
</reference>
<sequence>MSYLFSCRKTFSLLFFTLITNLNNDHSPFLIIFVRRSPPLLLISVCWPHLFIFVSSSLSIDLCPYQVFISCLHFEETLKNKNKNNLSSPIKKLRGLGLSTKKRKVKQLVHELKVQIFIIRESKIGNCADWLINYLWPSNGNFGGLIIIWDSFVFCKDWVQLRKCLIKCFIDENK</sequence>
<gene>
    <name evidence="1" type="ORF">ES332_A01G198000v1</name>
</gene>